<dbReference type="EMBL" id="UINC01013806">
    <property type="protein sequence ID" value="SVA59384.1"/>
    <property type="molecule type" value="Genomic_DNA"/>
</dbReference>
<organism evidence="1">
    <name type="scientific">marine metagenome</name>
    <dbReference type="NCBI Taxonomy" id="408172"/>
    <lineage>
        <taxon>unclassified sequences</taxon>
        <taxon>metagenomes</taxon>
        <taxon>ecological metagenomes</taxon>
    </lineage>
</organism>
<reference evidence="1" key="1">
    <citation type="submission" date="2018-05" db="EMBL/GenBank/DDBJ databases">
        <authorList>
            <person name="Lanie J.A."/>
            <person name="Ng W.-L."/>
            <person name="Kazmierczak K.M."/>
            <person name="Andrzejewski T.M."/>
            <person name="Davidsen T.M."/>
            <person name="Wayne K.J."/>
            <person name="Tettelin H."/>
            <person name="Glass J.I."/>
            <person name="Rusch D."/>
            <person name="Podicherti R."/>
            <person name="Tsui H.-C.T."/>
            <person name="Winkler M.E."/>
        </authorList>
    </citation>
    <scope>NUCLEOTIDE SEQUENCE</scope>
</reference>
<feature type="non-terminal residue" evidence="1">
    <location>
        <position position="31"/>
    </location>
</feature>
<gene>
    <name evidence="1" type="ORF">METZ01_LOCUS112238</name>
</gene>
<evidence type="ECO:0000313" key="1">
    <source>
        <dbReference type="EMBL" id="SVA59384.1"/>
    </source>
</evidence>
<evidence type="ECO:0008006" key="2">
    <source>
        <dbReference type="Google" id="ProtNLM"/>
    </source>
</evidence>
<name>A0A381X3S6_9ZZZZ</name>
<dbReference type="AlphaFoldDB" id="A0A381X3S6"/>
<protein>
    <recommendedName>
        <fullName evidence="2">Amino acid ABC transporter ATP-binding protein</fullName>
    </recommendedName>
</protein>
<proteinExistence type="predicted"/>
<sequence length="31" mass="3567">MSDLSAKNNDPIILLEKVNKWFGDLHVLQDI</sequence>
<accession>A0A381X3S6</accession>